<name>A0ABW2KF24_9ACTN</name>
<dbReference type="Pfam" id="PF07730">
    <property type="entry name" value="HisKA_3"/>
    <property type="match status" value="1"/>
</dbReference>
<evidence type="ECO:0000259" key="11">
    <source>
        <dbReference type="Pfam" id="PF07730"/>
    </source>
</evidence>
<dbReference type="InterPro" id="IPR036890">
    <property type="entry name" value="HATPase_C_sf"/>
</dbReference>
<feature type="domain" description="Histidine kinase/HSP90-like ATPase" evidence="10">
    <location>
        <begin position="314"/>
        <end position="409"/>
    </location>
</feature>
<dbReference type="GO" id="GO:0016301">
    <property type="term" value="F:kinase activity"/>
    <property type="evidence" value="ECO:0007669"/>
    <property type="project" value="UniProtKB-KW"/>
</dbReference>
<keyword evidence="13" id="KW-1185">Reference proteome</keyword>
<keyword evidence="8" id="KW-0902">Two-component regulatory system</keyword>
<dbReference type="CDD" id="cd16917">
    <property type="entry name" value="HATPase_UhpB-NarQ-NarX-like"/>
    <property type="match status" value="1"/>
</dbReference>
<protein>
    <recommendedName>
        <fullName evidence="2">histidine kinase</fullName>
        <ecNumber evidence="2">2.7.13.3</ecNumber>
    </recommendedName>
</protein>
<keyword evidence="7" id="KW-0067">ATP-binding</keyword>
<feature type="transmembrane region" description="Helical" evidence="9">
    <location>
        <begin position="72"/>
        <end position="96"/>
    </location>
</feature>
<dbReference type="Pfam" id="PF02518">
    <property type="entry name" value="HATPase_c"/>
    <property type="match status" value="1"/>
</dbReference>
<organism evidence="12 13">
    <name type="scientific">Marinactinospora rubrisoli</name>
    <dbReference type="NCBI Taxonomy" id="2715399"/>
    <lineage>
        <taxon>Bacteria</taxon>
        <taxon>Bacillati</taxon>
        <taxon>Actinomycetota</taxon>
        <taxon>Actinomycetes</taxon>
        <taxon>Streptosporangiales</taxon>
        <taxon>Nocardiopsidaceae</taxon>
        <taxon>Marinactinospora</taxon>
    </lineage>
</organism>
<dbReference type="SUPFAM" id="SSF55874">
    <property type="entry name" value="ATPase domain of HSP90 chaperone/DNA topoisomerase II/histidine kinase"/>
    <property type="match status" value="1"/>
</dbReference>
<dbReference type="PANTHER" id="PTHR24421">
    <property type="entry name" value="NITRATE/NITRITE SENSOR PROTEIN NARX-RELATED"/>
    <property type="match status" value="1"/>
</dbReference>
<evidence type="ECO:0000313" key="12">
    <source>
        <dbReference type="EMBL" id="MFC7328567.1"/>
    </source>
</evidence>
<feature type="domain" description="Signal transduction histidine kinase subgroup 3 dimerisation and phosphoacceptor" evidence="11">
    <location>
        <begin position="201"/>
        <end position="266"/>
    </location>
</feature>
<feature type="transmembrane region" description="Helical" evidence="9">
    <location>
        <begin position="47"/>
        <end position="65"/>
    </location>
</feature>
<reference evidence="13" key="1">
    <citation type="journal article" date="2019" name="Int. J. Syst. Evol. Microbiol.">
        <title>The Global Catalogue of Microorganisms (GCM) 10K type strain sequencing project: providing services to taxonomists for standard genome sequencing and annotation.</title>
        <authorList>
            <consortium name="The Broad Institute Genomics Platform"/>
            <consortium name="The Broad Institute Genome Sequencing Center for Infectious Disease"/>
            <person name="Wu L."/>
            <person name="Ma J."/>
        </authorList>
    </citation>
    <scope>NUCLEOTIDE SEQUENCE [LARGE SCALE GENOMIC DNA]</scope>
    <source>
        <strain evidence="13">CGMCC 4.7382</strain>
    </source>
</reference>
<dbReference type="InterPro" id="IPR050482">
    <property type="entry name" value="Sensor_HK_TwoCompSys"/>
</dbReference>
<dbReference type="EMBL" id="JBHTBH010000005">
    <property type="protein sequence ID" value="MFC7328567.1"/>
    <property type="molecule type" value="Genomic_DNA"/>
</dbReference>
<evidence type="ECO:0000256" key="1">
    <source>
        <dbReference type="ARBA" id="ARBA00000085"/>
    </source>
</evidence>
<keyword evidence="3" id="KW-0597">Phosphoprotein</keyword>
<evidence type="ECO:0000256" key="3">
    <source>
        <dbReference type="ARBA" id="ARBA00022553"/>
    </source>
</evidence>
<feature type="transmembrane region" description="Helical" evidence="9">
    <location>
        <begin position="12"/>
        <end position="41"/>
    </location>
</feature>
<keyword evidence="9" id="KW-0472">Membrane</keyword>
<evidence type="ECO:0000256" key="4">
    <source>
        <dbReference type="ARBA" id="ARBA00022679"/>
    </source>
</evidence>
<dbReference type="PANTHER" id="PTHR24421:SF10">
    <property type="entry name" value="NITRATE_NITRITE SENSOR PROTEIN NARQ"/>
    <property type="match status" value="1"/>
</dbReference>
<dbReference type="InterPro" id="IPR003594">
    <property type="entry name" value="HATPase_dom"/>
</dbReference>
<dbReference type="InterPro" id="IPR011712">
    <property type="entry name" value="Sig_transdc_His_kin_sub3_dim/P"/>
</dbReference>
<sequence>MTRFREFIDRRFFGGAIYAGSMLWAAQHLVVGVVFLLLGAYVTRPGVPSWTLLLTLAGVCAALLFRRGRPWLALLLGTLALVVDGALLGPSTWVFITYGDVLYGVGAFGRRRLAHGTLYVVIVGHVLVLAFLLYALAIGALPGGLLDVLQLLGLVVLMFLMPLTTGLTIREHRMRAELERERARQVVRMAELDRNNAVAAERGRMARELHDVIANHLSAVAVQSTAALSMREFDPERVRRILAVVRDNSVQGLAEMRQMIGVLRAGDDAPALDRVMPRLADAERLVGTAREAGLEVEYTESGPAPRLPTQVDAAAYRIVQEALTNALRHAEPRRVRITVEHHGPDPGPRRLVITAANRVPRRPAEDWVAALGGGTGLTGMRERVSLLGGTFVAGPTDDGQWRLRAELPVGAHTEAGADA</sequence>
<comment type="caution">
    <text evidence="12">The sequence shown here is derived from an EMBL/GenBank/DDBJ whole genome shotgun (WGS) entry which is preliminary data.</text>
</comment>
<evidence type="ECO:0000313" key="13">
    <source>
        <dbReference type="Proteomes" id="UP001596540"/>
    </source>
</evidence>
<gene>
    <name evidence="12" type="ORF">ACFQRF_12515</name>
</gene>
<evidence type="ECO:0000256" key="6">
    <source>
        <dbReference type="ARBA" id="ARBA00022777"/>
    </source>
</evidence>
<comment type="catalytic activity">
    <reaction evidence="1">
        <text>ATP + protein L-histidine = ADP + protein N-phospho-L-histidine.</text>
        <dbReference type="EC" id="2.7.13.3"/>
    </reaction>
</comment>
<dbReference type="RefSeq" id="WP_379871217.1">
    <property type="nucleotide sequence ID" value="NZ_JBHTBH010000005.1"/>
</dbReference>
<keyword evidence="9" id="KW-0812">Transmembrane</keyword>
<dbReference type="EC" id="2.7.13.3" evidence="2"/>
<evidence type="ECO:0000256" key="9">
    <source>
        <dbReference type="SAM" id="Phobius"/>
    </source>
</evidence>
<dbReference type="Gene3D" id="3.30.565.10">
    <property type="entry name" value="Histidine kinase-like ATPase, C-terminal domain"/>
    <property type="match status" value="1"/>
</dbReference>
<evidence type="ECO:0000256" key="8">
    <source>
        <dbReference type="ARBA" id="ARBA00023012"/>
    </source>
</evidence>
<dbReference type="Gene3D" id="1.20.5.1930">
    <property type="match status" value="1"/>
</dbReference>
<evidence type="ECO:0000256" key="7">
    <source>
        <dbReference type="ARBA" id="ARBA00022840"/>
    </source>
</evidence>
<dbReference type="Proteomes" id="UP001596540">
    <property type="component" value="Unassembled WGS sequence"/>
</dbReference>
<keyword evidence="5" id="KW-0547">Nucleotide-binding</keyword>
<keyword evidence="6 12" id="KW-0418">Kinase</keyword>
<feature type="transmembrane region" description="Helical" evidence="9">
    <location>
        <begin position="148"/>
        <end position="169"/>
    </location>
</feature>
<feature type="transmembrane region" description="Helical" evidence="9">
    <location>
        <begin position="116"/>
        <end position="136"/>
    </location>
</feature>
<proteinExistence type="predicted"/>
<keyword evidence="9" id="KW-1133">Transmembrane helix</keyword>
<accession>A0ABW2KF24</accession>
<evidence type="ECO:0000259" key="10">
    <source>
        <dbReference type="Pfam" id="PF02518"/>
    </source>
</evidence>
<evidence type="ECO:0000256" key="2">
    <source>
        <dbReference type="ARBA" id="ARBA00012438"/>
    </source>
</evidence>
<keyword evidence="4" id="KW-0808">Transferase</keyword>
<evidence type="ECO:0000256" key="5">
    <source>
        <dbReference type="ARBA" id="ARBA00022741"/>
    </source>
</evidence>